<dbReference type="Proteomes" id="UP000784294">
    <property type="component" value="Unassembled WGS sequence"/>
</dbReference>
<feature type="compositionally biased region" description="Polar residues" evidence="1">
    <location>
        <begin position="196"/>
        <end position="215"/>
    </location>
</feature>
<evidence type="ECO:0000313" key="3">
    <source>
        <dbReference type="Proteomes" id="UP000784294"/>
    </source>
</evidence>
<organism evidence="2 3">
    <name type="scientific">Protopolystoma xenopodis</name>
    <dbReference type="NCBI Taxonomy" id="117903"/>
    <lineage>
        <taxon>Eukaryota</taxon>
        <taxon>Metazoa</taxon>
        <taxon>Spiralia</taxon>
        <taxon>Lophotrochozoa</taxon>
        <taxon>Platyhelminthes</taxon>
        <taxon>Monogenea</taxon>
        <taxon>Polyopisthocotylea</taxon>
        <taxon>Polystomatidea</taxon>
        <taxon>Polystomatidae</taxon>
        <taxon>Protopolystoma</taxon>
    </lineage>
</organism>
<dbReference type="AlphaFoldDB" id="A0A448XBT8"/>
<comment type="caution">
    <text evidence="2">The sequence shown here is derived from an EMBL/GenBank/DDBJ whole genome shotgun (WGS) entry which is preliminary data.</text>
</comment>
<evidence type="ECO:0000256" key="1">
    <source>
        <dbReference type="SAM" id="MobiDB-lite"/>
    </source>
</evidence>
<proteinExistence type="predicted"/>
<name>A0A448XBT8_9PLAT</name>
<feature type="compositionally biased region" description="Basic residues" evidence="1">
    <location>
        <begin position="179"/>
        <end position="188"/>
    </location>
</feature>
<feature type="compositionally biased region" description="Low complexity" evidence="1">
    <location>
        <begin position="131"/>
        <end position="147"/>
    </location>
</feature>
<dbReference type="EMBL" id="CAAALY010245099">
    <property type="protein sequence ID" value="VEL33059.1"/>
    <property type="molecule type" value="Genomic_DNA"/>
</dbReference>
<feature type="region of interest" description="Disordered" evidence="1">
    <location>
        <begin position="267"/>
        <end position="304"/>
    </location>
</feature>
<keyword evidence="3" id="KW-1185">Reference proteome</keyword>
<reference evidence="2" key="1">
    <citation type="submission" date="2018-11" db="EMBL/GenBank/DDBJ databases">
        <authorList>
            <consortium name="Pathogen Informatics"/>
        </authorList>
    </citation>
    <scope>NUCLEOTIDE SEQUENCE</scope>
</reference>
<feature type="compositionally biased region" description="Polar residues" evidence="1">
    <location>
        <begin position="295"/>
        <end position="304"/>
    </location>
</feature>
<protein>
    <submittedName>
        <fullName evidence="2">Uncharacterized protein</fullName>
    </submittedName>
</protein>
<gene>
    <name evidence="2" type="ORF">PXEA_LOCUS26499</name>
</gene>
<feature type="region of interest" description="Disordered" evidence="1">
    <location>
        <begin position="126"/>
        <end position="221"/>
    </location>
</feature>
<feature type="region of interest" description="Disordered" evidence="1">
    <location>
        <begin position="1"/>
        <end position="22"/>
    </location>
</feature>
<evidence type="ECO:0000313" key="2">
    <source>
        <dbReference type="EMBL" id="VEL33059.1"/>
    </source>
</evidence>
<sequence length="304" mass="32971">MRESIRTTRQDTRHRSEHIQTDPHFDKLARSSNRRQECKHQMGLLQMIPFRNLNEGMLLEYDLIELTELRQLTKDQCVLFTLVPSADVYWAELVPRMTCKPNWAELAPSETAAAAASGNRLSLLAASRPGSSAPHRSVRSPRPSKSSGLRRPGPGSAVPEGATPMAINATGAQLASGRPGHRTARTARSHGIYPRRTTSAASPSTVVPATASPKSTPAVEEAGEPVLVVTEEPHSGDRMASGHEWTSKSESQLISVLIQLGFLKSPSKAPLNLNIGDTRFSDQETSAGNNAECGSESSEYSLER</sequence>
<accession>A0A448XBT8</accession>